<dbReference type="Proteomes" id="UP001154282">
    <property type="component" value="Unassembled WGS sequence"/>
</dbReference>
<keyword evidence="3" id="KW-1185">Reference proteome</keyword>
<evidence type="ECO:0000256" key="1">
    <source>
        <dbReference type="SAM" id="MobiDB-lite"/>
    </source>
</evidence>
<feature type="region of interest" description="Disordered" evidence="1">
    <location>
        <begin position="34"/>
        <end position="84"/>
    </location>
</feature>
<evidence type="ECO:0000313" key="2">
    <source>
        <dbReference type="EMBL" id="CAI0627412.1"/>
    </source>
</evidence>
<name>A0AAV0S6P4_9ROSI</name>
<sequence length="101" mass="11336">EGKVETQPPSSPADPPAIGNLHQVGVVPYRNLNSLADKYSPPHAPPLWHHPDRPSSSPVPRPPKRSRATRTSFSPTAPPHHRQHLLLRLERDLAFCPYDKY</sequence>
<protein>
    <submittedName>
        <fullName evidence="2">Uncharacterized protein</fullName>
    </submittedName>
</protein>
<accession>A0AAV0S6P4</accession>
<comment type="caution">
    <text evidence="2">The sequence shown here is derived from an EMBL/GenBank/DDBJ whole genome shotgun (WGS) entry which is preliminary data.</text>
</comment>
<dbReference type="AlphaFoldDB" id="A0AAV0S6P4"/>
<evidence type="ECO:0000313" key="3">
    <source>
        <dbReference type="Proteomes" id="UP001154282"/>
    </source>
</evidence>
<organism evidence="2 3">
    <name type="scientific">Linum tenue</name>
    <dbReference type="NCBI Taxonomy" id="586396"/>
    <lineage>
        <taxon>Eukaryota</taxon>
        <taxon>Viridiplantae</taxon>
        <taxon>Streptophyta</taxon>
        <taxon>Embryophyta</taxon>
        <taxon>Tracheophyta</taxon>
        <taxon>Spermatophyta</taxon>
        <taxon>Magnoliopsida</taxon>
        <taxon>eudicotyledons</taxon>
        <taxon>Gunneridae</taxon>
        <taxon>Pentapetalae</taxon>
        <taxon>rosids</taxon>
        <taxon>fabids</taxon>
        <taxon>Malpighiales</taxon>
        <taxon>Linaceae</taxon>
        <taxon>Linum</taxon>
    </lineage>
</organism>
<feature type="region of interest" description="Disordered" evidence="1">
    <location>
        <begin position="1"/>
        <end position="21"/>
    </location>
</feature>
<dbReference type="EMBL" id="CAMGYJ010000011">
    <property type="protein sequence ID" value="CAI0627412.1"/>
    <property type="molecule type" value="Genomic_DNA"/>
</dbReference>
<feature type="non-terminal residue" evidence="2">
    <location>
        <position position="1"/>
    </location>
</feature>
<reference evidence="2" key="1">
    <citation type="submission" date="2022-08" db="EMBL/GenBank/DDBJ databases">
        <authorList>
            <person name="Gutierrez-Valencia J."/>
        </authorList>
    </citation>
    <scope>NUCLEOTIDE SEQUENCE</scope>
</reference>
<proteinExistence type="predicted"/>
<gene>
    <name evidence="2" type="ORF">LITE_LOCUS51267</name>
</gene>